<dbReference type="EMBL" id="WNKU01000008">
    <property type="protein sequence ID" value="MTV49045.1"/>
    <property type="molecule type" value="Genomic_DNA"/>
</dbReference>
<dbReference type="OrthoDB" id="2083572at2"/>
<evidence type="ECO:0000313" key="2">
    <source>
        <dbReference type="Proteomes" id="UP000430670"/>
    </source>
</evidence>
<reference evidence="1 2" key="1">
    <citation type="submission" date="2019-11" db="EMBL/GenBank/DDBJ databases">
        <title>Whole-genome sequence of a the green, strictly anaerobic photosynthetic bacterium Heliobacillus mobilis DSM 6151.</title>
        <authorList>
            <person name="Kyndt J.A."/>
            <person name="Meyer T.E."/>
        </authorList>
    </citation>
    <scope>NUCLEOTIDE SEQUENCE [LARGE SCALE GENOMIC DNA]</scope>
    <source>
        <strain evidence="1 2">DSM 6151</strain>
    </source>
</reference>
<protein>
    <submittedName>
        <fullName evidence="1">Uncharacterized protein</fullName>
    </submittedName>
</protein>
<accession>A0A6I3SJU0</accession>
<dbReference type="AlphaFoldDB" id="A0A6I3SJU0"/>
<sequence length="177" mass="20707">MSLFEHIKKLVLGTAKYRKQKIESLFPICYCQITSLQNRQTEVEWLLQDLHAQRYELVDYDRYGDPFWSMLHYRFLTSEDQQHLPMIEKIIADLSERKQLSYENIFYLNRLYGFDIPKVGALACPVTTSIATTVVEEPMLFEQVSMITKEPTEAAVVREETDGSTVDTSEPVRVIRF</sequence>
<evidence type="ECO:0000313" key="1">
    <source>
        <dbReference type="EMBL" id="MTV49045.1"/>
    </source>
</evidence>
<gene>
    <name evidence="1" type="ORF">GJ688_08645</name>
</gene>
<dbReference type="Proteomes" id="UP000430670">
    <property type="component" value="Unassembled WGS sequence"/>
</dbReference>
<organism evidence="1 2">
    <name type="scientific">Heliobacterium mobile</name>
    <name type="common">Heliobacillus mobilis</name>
    <dbReference type="NCBI Taxonomy" id="28064"/>
    <lineage>
        <taxon>Bacteria</taxon>
        <taxon>Bacillati</taxon>
        <taxon>Bacillota</taxon>
        <taxon>Clostridia</taxon>
        <taxon>Eubacteriales</taxon>
        <taxon>Heliobacteriaceae</taxon>
        <taxon>Heliobacterium</taxon>
    </lineage>
</organism>
<proteinExistence type="predicted"/>
<comment type="caution">
    <text evidence="1">The sequence shown here is derived from an EMBL/GenBank/DDBJ whole genome shotgun (WGS) entry which is preliminary data.</text>
</comment>
<name>A0A6I3SJU0_HELMO</name>
<dbReference type="RefSeq" id="WP_155476150.1">
    <property type="nucleotide sequence ID" value="NZ_WNKU01000008.1"/>
</dbReference>
<keyword evidence="2" id="KW-1185">Reference proteome</keyword>